<evidence type="ECO:0000313" key="2">
    <source>
        <dbReference type="Proteomes" id="UP000831768"/>
    </source>
</evidence>
<name>A0A8U0A680_9EURY</name>
<gene>
    <name evidence="1" type="ORF">MW046_06135</name>
</gene>
<reference evidence="1" key="1">
    <citation type="submission" date="2022-04" db="EMBL/GenBank/DDBJ databases">
        <title>Halocatena sp. nov., isolated from a salt lake.</title>
        <authorList>
            <person name="Cui H.-L."/>
        </authorList>
    </citation>
    <scope>NUCLEOTIDE SEQUENCE</scope>
    <source>
        <strain evidence="1">AD-1</strain>
    </source>
</reference>
<dbReference type="KEGG" id="haad:MW046_06135"/>
<evidence type="ECO:0000313" key="1">
    <source>
        <dbReference type="EMBL" id="UPM44018.1"/>
    </source>
</evidence>
<organism evidence="1 2">
    <name type="scientific">Halocatena salina</name>
    <dbReference type="NCBI Taxonomy" id="2934340"/>
    <lineage>
        <taxon>Archaea</taxon>
        <taxon>Methanobacteriati</taxon>
        <taxon>Methanobacteriota</taxon>
        <taxon>Stenosarchaea group</taxon>
        <taxon>Halobacteria</taxon>
        <taxon>Halobacteriales</taxon>
        <taxon>Natronomonadaceae</taxon>
        <taxon>Halocatena</taxon>
    </lineage>
</organism>
<dbReference type="GeneID" id="71927608"/>
<accession>A0A8U0A680</accession>
<dbReference type="Proteomes" id="UP000831768">
    <property type="component" value="Chromosome"/>
</dbReference>
<protein>
    <submittedName>
        <fullName evidence="1">Uncharacterized protein</fullName>
    </submittedName>
</protein>
<dbReference type="EMBL" id="CP096019">
    <property type="protein sequence ID" value="UPM44018.1"/>
    <property type="molecule type" value="Genomic_DNA"/>
</dbReference>
<proteinExistence type="predicted"/>
<dbReference type="AlphaFoldDB" id="A0A8U0A680"/>
<sequence>MQLYTAARNHSHRASRCQLHDAELGAVASGSTTPVFRADPQIRLGATPRTRFRPLLTAIQALPFDLVADSGDVLTTY</sequence>
<keyword evidence="2" id="KW-1185">Reference proteome</keyword>
<dbReference type="RefSeq" id="WP_247994675.1">
    <property type="nucleotide sequence ID" value="NZ_CP096019.1"/>
</dbReference>